<evidence type="ECO:0000313" key="4">
    <source>
        <dbReference type="EMBL" id="KAK6342888.1"/>
    </source>
</evidence>
<dbReference type="GO" id="GO:0004305">
    <property type="term" value="F:ethanolamine kinase activity"/>
    <property type="evidence" value="ECO:0007669"/>
    <property type="project" value="UniProtKB-EC"/>
</dbReference>
<gene>
    <name evidence="4" type="ORF">TWF718_008269</name>
</gene>
<proteinExistence type="inferred from homology"/>
<evidence type="ECO:0000256" key="2">
    <source>
        <dbReference type="ARBA" id="ARBA00038211"/>
    </source>
</evidence>
<evidence type="ECO:0000256" key="3">
    <source>
        <dbReference type="ARBA" id="ARBA00038874"/>
    </source>
</evidence>
<dbReference type="EC" id="2.7.1.82" evidence="3"/>
<dbReference type="Gene3D" id="3.90.1200.10">
    <property type="match status" value="1"/>
</dbReference>
<accession>A0AAN8MXK4</accession>
<dbReference type="GO" id="GO:0006646">
    <property type="term" value="P:phosphatidylethanolamine biosynthetic process"/>
    <property type="evidence" value="ECO:0007669"/>
    <property type="project" value="TreeGrafter"/>
</dbReference>
<organism evidence="4 5">
    <name type="scientific">Orbilia javanica</name>
    <dbReference type="NCBI Taxonomy" id="47235"/>
    <lineage>
        <taxon>Eukaryota</taxon>
        <taxon>Fungi</taxon>
        <taxon>Dikarya</taxon>
        <taxon>Ascomycota</taxon>
        <taxon>Pezizomycotina</taxon>
        <taxon>Orbiliomycetes</taxon>
        <taxon>Orbiliales</taxon>
        <taxon>Orbiliaceae</taxon>
        <taxon>Orbilia</taxon>
    </lineage>
</organism>
<comment type="caution">
    <text evidence="4">The sequence shown here is derived from an EMBL/GenBank/DDBJ whole genome shotgun (WGS) entry which is preliminary data.</text>
</comment>
<dbReference type="Pfam" id="PF01633">
    <property type="entry name" value="Choline_kinase"/>
    <property type="match status" value="1"/>
</dbReference>
<dbReference type="Proteomes" id="UP001313282">
    <property type="component" value="Unassembled WGS sequence"/>
</dbReference>
<dbReference type="PANTHER" id="PTHR22603">
    <property type="entry name" value="CHOLINE/ETHANOALAMINE KINASE"/>
    <property type="match status" value="1"/>
</dbReference>
<dbReference type="InterPro" id="IPR011009">
    <property type="entry name" value="Kinase-like_dom_sf"/>
</dbReference>
<dbReference type="EMBL" id="JAVHNR010000005">
    <property type="protein sequence ID" value="KAK6342888.1"/>
    <property type="molecule type" value="Genomic_DNA"/>
</dbReference>
<dbReference type="AlphaFoldDB" id="A0AAN8MXK4"/>
<evidence type="ECO:0000313" key="5">
    <source>
        <dbReference type="Proteomes" id="UP001313282"/>
    </source>
</evidence>
<comment type="pathway">
    <text evidence="1">Phospholipid metabolism; phosphatidylethanolamine biosynthesis; phosphatidylethanolamine from ethanolamine: step 1/3.</text>
</comment>
<sequence>MQVPYMPHVFDQSKPKDSALKLVTFLFPEYVPKDDFHEDIQVTAVTEGTTNGLFKVTNYQSGNPLSASNGIVDTALVKVYGEGTETLIDRENHNLAPPLLARFHNGHAYRFLPGKPCSVTDITEEVVWRGVARELAQWHAVLPVAKFDSSGDSIGVQDILKHQPNVWSTAKKWLEAIPAGTEREKNQKELLRNEFEHLVHRLRPDDEATRRSFVFGHGDLLSGNIILQDFVREATGHEVKTAKFIDYEHSTYCPRAFDLANHFSEWTGFDCDYNLLPTTSTRREFVREYLHSYQRTTGQQNAISEEDVSTLLSEIDSYRGFPGFYWGLCALIQAQASTGSIDFDYAGYAQLRFAEYWAWREEEDGTRARSMKDMPLRELKWSAA</sequence>
<dbReference type="SUPFAM" id="SSF56112">
    <property type="entry name" value="Protein kinase-like (PK-like)"/>
    <property type="match status" value="1"/>
</dbReference>
<dbReference type="PANTHER" id="PTHR22603:SF66">
    <property type="entry name" value="ETHANOLAMINE KINASE"/>
    <property type="match status" value="1"/>
</dbReference>
<dbReference type="CDD" id="cd05157">
    <property type="entry name" value="ETNK_euk"/>
    <property type="match status" value="1"/>
</dbReference>
<name>A0AAN8MXK4_9PEZI</name>
<keyword evidence="5" id="KW-1185">Reference proteome</keyword>
<protein>
    <recommendedName>
        <fullName evidence="3">ethanolamine kinase</fullName>
        <ecNumber evidence="3">2.7.1.82</ecNumber>
    </recommendedName>
</protein>
<dbReference type="GO" id="GO:0005737">
    <property type="term" value="C:cytoplasm"/>
    <property type="evidence" value="ECO:0007669"/>
    <property type="project" value="TreeGrafter"/>
</dbReference>
<comment type="similarity">
    <text evidence="2">Belongs to the choline/ethanolamine kinase family.</text>
</comment>
<reference evidence="4 5" key="1">
    <citation type="submission" date="2019-10" db="EMBL/GenBank/DDBJ databases">
        <authorList>
            <person name="Palmer J.M."/>
        </authorList>
    </citation>
    <scope>NUCLEOTIDE SEQUENCE [LARGE SCALE GENOMIC DNA]</scope>
    <source>
        <strain evidence="4 5">TWF718</strain>
    </source>
</reference>
<evidence type="ECO:0000256" key="1">
    <source>
        <dbReference type="ARBA" id="ARBA00037883"/>
    </source>
</evidence>